<evidence type="ECO:0000256" key="1">
    <source>
        <dbReference type="SAM" id="MobiDB-lite"/>
    </source>
</evidence>
<reference evidence="3" key="1">
    <citation type="journal article" date="2015" name="Nature">
        <title>Complex archaea that bridge the gap between prokaryotes and eukaryotes.</title>
        <authorList>
            <person name="Spang A."/>
            <person name="Saw J.H."/>
            <person name="Jorgensen S.L."/>
            <person name="Zaremba-Niedzwiedzka K."/>
            <person name="Martijn J."/>
            <person name="Lind A.E."/>
            <person name="van Eijk R."/>
            <person name="Schleper C."/>
            <person name="Guy L."/>
            <person name="Ettema T.J."/>
        </authorList>
    </citation>
    <scope>NUCLEOTIDE SEQUENCE</scope>
</reference>
<evidence type="ECO:0000313" key="3">
    <source>
        <dbReference type="EMBL" id="KKM71454.1"/>
    </source>
</evidence>
<dbReference type="InterPro" id="IPR004860">
    <property type="entry name" value="LAGLIDADG_dom"/>
</dbReference>
<dbReference type="SUPFAM" id="SSF55608">
    <property type="entry name" value="Homing endonucleases"/>
    <property type="match status" value="1"/>
</dbReference>
<sequence length="216" mass="22763">MPWVNCTDQELCTYLQALAEGYLATSSSVINASAPSRLITIASKSWAHGKKTGSFPGSRFTMTCAPLTGTRGKASSTTSARDSPASPSPSPGDSAGPTTSGTSGPRLSESFVRYDRASASWRTSPDSSAPNPFDAYVAGLIDGEGCISIGRSKMKSGAFYTARVDVGMTKALDLLKQLKAVYGGTINRTRRATAKRATAYAWRIFGVPAATFLLRI</sequence>
<dbReference type="Gene3D" id="3.10.28.10">
    <property type="entry name" value="Homing endonucleases"/>
    <property type="match status" value="1"/>
</dbReference>
<gene>
    <name evidence="3" type="ORF">LCGC14_1430370</name>
</gene>
<feature type="domain" description="Homing endonuclease LAGLIDADG" evidence="2">
    <location>
        <begin position="138"/>
        <end position="192"/>
    </location>
</feature>
<organism evidence="3">
    <name type="scientific">marine sediment metagenome</name>
    <dbReference type="NCBI Taxonomy" id="412755"/>
    <lineage>
        <taxon>unclassified sequences</taxon>
        <taxon>metagenomes</taxon>
        <taxon>ecological metagenomes</taxon>
    </lineage>
</organism>
<feature type="compositionally biased region" description="Low complexity" evidence="1">
    <location>
        <begin position="74"/>
        <end position="106"/>
    </location>
</feature>
<dbReference type="GO" id="GO:0004519">
    <property type="term" value="F:endonuclease activity"/>
    <property type="evidence" value="ECO:0007669"/>
    <property type="project" value="InterPro"/>
</dbReference>
<dbReference type="Pfam" id="PF00961">
    <property type="entry name" value="LAGLIDADG_1"/>
    <property type="match status" value="1"/>
</dbReference>
<feature type="non-terminal residue" evidence="3">
    <location>
        <position position="216"/>
    </location>
</feature>
<comment type="caution">
    <text evidence="3">The sequence shown here is derived from an EMBL/GenBank/DDBJ whole genome shotgun (WGS) entry which is preliminary data.</text>
</comment>
<dbReference type="EMBL" id="LAZR01009630">
    <property type="protein sequence ID" value="KKM71454.1"/>
    <property type="molecule type" value="Genomic_DNA"/>
</dbReference>
<dbReference type="AlphaFoldDB" id="A0A0F9JNS1"/>
<accession>A0A0F9JNS1</accession>
<evidence type="ECO:0000259" key="2">
    <source>
        <dbReference type="Pfam" id="PF00961"/>
    </source>
</evidence>
<name>A0A0F9JNS1_9ZZZZ</name>
<feature type="region of interest" description="Disordered" evidence="1">
    <location>
        <begin position="69"/>
        <end position="107"/>
    </location>
</feature>
<proteinExistence type="predicted"/>
<dbReference type="InterPro" id="IPR027434">
    <property type="entry name" value="Homing_endonucl"/>
</dbReference>
<protein>
    <recommendedName>
        <fullName evidence="2">Homing endonuclease LAGLIDADG domain-containing protein</fullName>
    </recommendedName>
</protein>